<gene>
    <name evidence="4" type="ORF">EV702DRAFT_1112458</name>
</gene>
<dbReference type="Proteomes" id="UP000714275">
    <property type="component" value="Unassembled WGS sequence"/>
</dbReference>
<dbReference type="SUPFAM" id="SSF52540">
    <property type="entry name" value="P-loop containing nucleoside triphosphate hydrolases"/>
    <property type="match status" value="1"/>
</dbReference>
<dbReference type="GO" id="GO:0016887">
    <property type="term" value="F:ATP hydrolysis activity"/>
    <property type="evidence" value="ECO:0007669"/>
    <property type="project" value="InterPro"/>
</dbReference>
<dbReference type="GO" id="GO:0005634">
    <property type="term" value="C:nucleus"/>
    <property type="evidence" value="ECO:0007669"/>
    <property type="project" value="TreeGrafter"/>
</dbReference>
<reference evidence="4" key="1">
    <citation type="journal article" date="2020" name="New Phytol.">
        <title>Comparative genomics reveals dynamic genome evolution in host specialist ectomycorrhizal fungi.</title>
        <authorList>
            <person name="Lofgren L.A."/>
            <person name="Nguyen N.H."/>
            <person name="Vilgalys R."/>
            <person name="Ruytinx J."/>
            <person name="Liao H.L."/>
            <person name="Branco S."/>
            <person name="Kuo A."/>
            <person name="LaButti K."/>
            <person name="Lipzen A."/>
            <person name="Andreopoulos W."/>
            <person name="Pangilinan J."/>
            <person name="Riley R."/>
            <person name="Hundley H."/>
            <person name="Na H."/>
            <person name="Barry K."/>
            <person name="Grigoriev I.V."/>
            <person name="Stajich J.E."/>
            <person name="Kennedy P.G."/>
        </authorList>
    </citation>
    <scope>NUCLEOTIDE SEQUENCE</scope>
    <source>
        <strain evidence="4">DOB743</strain>
    </source>
</reference>
<dbReference type="AlphaFoldDB" id="A0A9P7D1V1"/>
<keyword evidence="1" id="KW-0235">DNA replication</keyword>
<dbReference type="Gene3D" id="3.40.50.300">
    <property type="entry name" value="P-loop containing nucleotide triphosphate hydrolases"/>
    <property type="match status" value="1"/>
</dbReference>
<evidence type="ECO:0000256" key="2">
    <source>
        <dbReference type="SAM" id="MobiDB-lite"/>
    </source>
</evidence>
<sequence>MITGPPGIGKTTSAHLCAKLEGFTPIELNASDARSKKLVEAGTTLVVDAFACGVFDGATRFIPVWSRRRIRRPKPNDVPSVHSLTDHNTHHSYDIRTGGWDKIRNRTSSIDNWQMYRSECDSKSPGTNTTSDSRTSLHYSPTSSSHLIDQGADAVDDVIERMDEYYLSRED</sequence>
<evidence type="ECO:0000313" key="4">
    <source>
        <dbReference type="EMBL" id="KAG1776073.1"/>
    </source>
</evidence>
<organism evidence="4 5">
    <name type="scientific">Suillus placidus</name>
    <dbReference type="NCBI Taxonomy" id="48579"/>
    <lineage>
        <taxon>Eukaryota</taxon>
        <taxon>Fungi</taxon>
        <taxon>Dikarya</taxon>
        <taxon>Basidiomycota</taxon>
        <taxon>Agaricomycotina</taxon>
        <taxon>Agaricomycetes</taxon>
        <taxon>Agaricomycetidae</taxon>
        <taxon>Boletales</taxon>
        <taxon>Suillineae</taxon>
        <taxon>Suillaceae</taxon>
        <taxon>Suillus</taxon>
    </lineage>
</organism>
<protein>
    <recommendedName>
        <fullName evidence="3">ATPase AAA-type core domain-containing protein</fullName>
    </recommendedName>
</protein>
<dbReference type="GO" id="GO:0005524">
    <property type="term" value="F:ATP binding"/>
    <property type="evidence" value="ECO:0007669"/>
    <property type="project" value="InterPro"/>
</dbReference>
<keyword evidence="5" id="KW-1185">Reference proteome</keyword>
<dbReference type="InterPro" id="IPR003959">
    <property type="entry name" value="ATPase_AAA_core"/>
</dbReference>
<name>A0A9P7D1V1_9AGAM</name>
<accession>A0A9P7D1V1</accession>
<dbReference type="PANTHER" id="PTHR23389">
    <property type="entry name" value="CHROMOSOME TRANSMISSION FIDELITY FACTOR 18"/>
    <property type="match status" value="1"/>
</dbReference>
<evidence type="ECO:0000313" key="5">
    <source>
        <dbReference type="Proteomes" id="UP000714275"/>
    </source>
</evidence>
<feature type="domain" description="ATPase AAA-type core" evidence="3">
    <location>
        <begin position="2"/>
        <end position="50"/>
    </location>
</feature>
<dbReference type="OrthoDB" id="446168at2759"/>
<dbReference type="PANTHER" id="PTHR23389:SF6">
    <property type="entry name" value="REPLICATION FACTOR C SUBUNIT 1"/>
    <property type="match status" value="1"/>
</dbReference>
<comment type="caution">
    <text evidence="4">The sequence shown here is derived from an EMBL/GenBank/DDBJ whole genome shotgun (WGS) entry which is preliminary data.</text>
</comment>
<evidence type="ECO:0000259" key="3">
    <source>
        <dbReference type="Pfam" id="PF00004"/>
    </source>
</evidence>
<dbReference type="GO" id="GO:0006260">
    <property type="term" value="P:DNA replication"/>
    <property type="evidence" value="ECO:0007669"/>
    <property type="project" value="UniProtKB-KW"/>
</dbReference>
<dbReference type="GO" id="GO:0003677">
    <property type="term" value="F:DNA binding"/>
    <property type="evidence" value="ECO:0007669"/>
    <property type="project" value="TreeGrafter"/>
</dbReference>
<dbReference type="InterPro" id="IPR027417">
    <property type="entry name" value="P-loop_NTPase"/>
</dbReference>
<feature type="region of interest" description="Disordered" evidence="2">
    <location>
        <begin position="119"/>
        <end position="151"/>
    </location>
</feature>
<dbReference type="Pfam" id="PF00004">
    <property type="entry name" value="AAA"/>
    <property type="match status" value="1"/>
</dbReference>
<evidence type="ECO:0000256" key="1">
    <source>
        <dbReference type="ARBA" id="ARBA00022705"/>
    </source>
</evidence>
<proteinExistence type="predicted"/>
<feature type="compositionally biased region" description="Polar residues" evidence="2">
    <location>
        <begin position="124"/>
        <end position="147"/>
    </location>
</feature>
<dbReference type="EMBL" id="JABBWD010000029">
    <property type="protein sequence ID" value="KAG1776073.1"/>
    <property type="molecule type" value="Genomic_DNA"/>
</dbReference>